<dbReference type="Proteomes" id="UP000198619">
    <property type="component" value="Unassembled WGS sequence"/>
</dbReference>
<dbReference type="InterPro" id="IPR017853">
    <property type="entry name" value="GH"/>
</dbReference>
<dbReference type="Gene3D" id="2.60.40.10">
    <property type="entry name" value="Immunoglobulins"/>
    <property type="match status" value="1"/>
</dbReference>
<dbReference type="GO" id="GO:0016052">
    <property type="term" value="P:carbohydrate catabolic process"/>
    <property type="evidence" value="ECO:0007669"/>
    <property type="project" value="TreeGrafter"/>
</dbReference>
<dbReference type="SUPFAM" id="SSF51445">
    <property type="entry name" value="(Trans)glycosidases"/>
    <property type="match status" value="1"/>
</dbReference>
<dbReference type="AlphaFoldDB" id="A0A1I0YS31"/>
<evidence type="ECO:0000256" key="1">
    <source>
        <dbReference type="ARBA" id="ARBA00010646"/>
    </source>
</evidence>
<dbReference type="STRING" id="84698.SAMN04488528_101467"/>
<dbReference type="GO" id="GO:0016998">
    <property type="term" value="P:cell wall macromolecule catabolic process"/>
    <property type="evidence" value="ECO:0007669"/>
    <property type="project" value="InterPro"/>
</dbReference>
<protein>
    <submittedName>
        <fullName evidence="2">Lyzozyme M1 (1,4-beta-N-acetylmuramidase), GH25 family</fullName>
    </submittedName>
</protein>
<dbReference type="RefSeq" id="WP_090041202.1">
    <property type="nucleotide sequence ID" value="NZ_FOKI01000014.1"/>
</dbReference>
<reference evidence="2 3" key="1">
    <citation type="submission" date="2016-10" db="EMBL/GenBank/DDBJ databases">
        <authorList>
            <person name="de Groot N.N."/>
        </authorList>
    </citation>
    <scope>NUCLEOTIDE SEQUENCE [LARGE SCALE GENOMIC DNA]</scope>
    <source>
        <strain evidence="2 3">DSM 12271</strain>
    </source>
</reference>
<dbReference type="PANTHER" id="PTHR34135:SF2">
    <property type="entry name" value="LYSOZYME"/>
    <property type="match status" value="1"/>
</dbReference>
<dbReference type="OrthoDB" id="9765879at2"/>
<dbReference type="Gene3D" id="3.20.20.80">
    <property type="entry name" value="Glycosidases"/>
    <property type="match status" value="1"/>
</dbReference>
<evidence type="ECO:0000313" key="2">
    <source>
        <dbReference type="EMBL" id="SFB15250.1"/>
    </source>
</evidence>
<sequence>MQDRNPKSLFGADINEFSQGVDFRTLATKLDFLYLRSSGSGSGAFRVDKKFLEFASGARGFGIPVGAYHYAFPYSDLTTADSQCDDFIDILQQGFGTENFGDLFPVLDVEAPVEKTISTKTLLSWVERFKKRFEKRTRRRLMIYTGIFFIQLYDDFLYPGRGHILSNMPLWIALYPEIKGNPPYPPNAGGWTRWTIWQYTEKGKVDGIESLTDLNWGPNSIDYLVQPRNVLGLKAYRVKNKIYVSWTPNKDVDLSGYNLYLNGLYAGTVGKKVSNFVIDVNKFTIPKDLDYEVQIEAFDAVGEFSPSRSIVTLPRNDKVRSSDESGIYYAYPDIIMNAK</sequence>
<organism evidence="2 3">
    <name type="scientific">Clostridium frigidicarnis</name>
    <dbReference type="NCBI Taxonomy" id="84698"/>
    <lineage>
        <taxon>Bacteria</taxon>
        <taxon>Bacillati</taxon>
        <taxon>Bacillota</taxon>
        <taxon>Clostridia</taxon>
        <taxon>Eubacteriales</taxon>
        <taxon>Clostridiaceae</taxon>
        <taxon>Clostridium</taxon>
    </lineage>
</organism>
<proteinExistence type="inferred from homology"/>
<name>A0A1I0YS31_9CLOT</name>
<dbReference type="PROSITE" id="PS51904">
    <property type="entry name" value="GLYCOSYL_HYDROL_F25_2"/>
    <property type="match status" value="1"/>
</dbReference>
<keyword evidence="3" id="KW-1185">Reference proteome</keyword>
<gene>
    <name evidence="2" type="ORF">SAMN04488528_101467</name>
</gene>
<dbReference type="Pfam" id="PF01183">
    <property type="entry name" value="Glyco_hydro_25"/>
    <property type="match status" value="1"/>
</dbReference>
<dbReference type="PANTHER" id="PTHR34135">
    <property type="entry name" value="LYSOZYME"/>
    <property type="match status" value="1"/>
</dbReference>
<dbReference type="InterPro" id="IPR013783">
    <property type="entry name" value="Ig-like_fold"/>
</dbReference>
<dbReference type="GO" id="GO:0003796">
    <property type="term" value="F:lysozyme activity"/>
    <property type="evidence" value="ECO:0007669"/>
    <property type="project" value="InterPro"/>
</dbReference>
<dbReference type="CDD" id="cd00599">
    <property type="entry name" value="GH25_muramidase"/>
    <property type="match status" value="1"/>
</dbReference>
<dbReference type="EMBL" id="FOKI01000014">
    <property type="protein sequence ID" value="SFB15250.1"/>
    <property type="molecule type" value="Genomic_DNA"/>
</dbReference>
<dbReference type="GO" id="GO:0009253">
    <property type="term" value="P:peptidoglycan catabolic process"/>
    <property type="evidence" value="ECO:0007669"/>
    <property type="project" value="InterPro"/>
</dbReference>
<comment type="similarity">
    <text evidence="1">Belongs to the glycosyl hydrolase 25 family.</text>
</comment>
<accession>A0A1I0YS31</accession>
<dbReference type="InterPro" id="IPR002053">
    <property type="entry name" value="Glyco_hydro_25"/>
</dbReference>
<evidence type="ECO:0000313" key="3">
    <source>
        <dbReference type="Proteomes" id="UP000198619"/>
    </source>
</evidence>